<keyword evidence="3" id="KW-1185">Reference proteome</keyword>
<comment type="caution">
    <text evidence="2">The sequence shown here is derived from an EMBL/GenBank/DDBJ whole genome shotgun (WGS) entry which is preliminary data.</text>
</comment>
<evidence type="ECO:0000256" key="1">
    <source>
        <dbReference type="SAM" id="MobiDB-lite"/>
    </source>
</evidence>
<sequence>MQFSIEEPYWKNKAEQLMIQLGFSESERERVSGKLFTDQPESESDCMQIILNEASHIQPEIETISPHADDQEIHEALQELPFAQKSAVVLTVFHPSAQLQKMISADDYQEGLSRLSGHLDTDQSQTEKLLRFLKPTYDHIEMPEARESLNQEEETPEPLPTKKQKAVKPIASAVLVIGLLSGAMFLLGDPPVADDGQGAQEAEEDDEPENEKAFTDEEIEDLEASLNEKKEQLAETLGLKVDDLNFLAVIQQADSHFKYIKGMMKQDVGTAGPGIEDMKQYTGYLLDSLNPPLTVLRNSYEQSEEMYPDNENELLKSDMAVSMFMDTANDFTLAYELKLEELIRENNYSEADLRQNNSELFEKISSNGMEVKVNQSGEQLDTTVYYGGPELKAQTDYLHPEYQQFISSLHEIGLRMYVNREEYKDSLTEMADQLLNIEKLMMNFFSLQDSLNEDEGMETYQFGHELQVPRRINYQYTDLMKSIISDHSMSVGAGIDISDNYRDVWQYILNNEKFNDSNIKKVVSLNQWIAEKNQYERIAGFGDVSISLFRDYIDPLSNFNHSSASVSTPLSGYMEEIYQIYATEGYERIDFINPQILIVFYLNALETGDYETAYSLLGGENLPDYESFVQAASQYEYEFGYINDVVPVSSSNDGMVFTFNQSRNSVNFTITESEDWYHIRYNSADIFEALASEVGG</sequence>
<dbReference type="RefSeq" id="WP_204730530.1">
    <property type="nucleotide sequence ID" value="NZ_JAFBDK010000019.1"/>
</dbReference>
<evidence type="ECO:0000313" key="3">
    <source>
        <dbReference type="Proteomes" id="UP001597561"/>
    </source>
</evidence>
<protein>
    <submittedName>
        <fullName evidence="2">Uncharacterized protein</fullName>
    </submittedName>
</protein>
<dbReference type="EMBL" id="JBHUPG010000004">
    <property type="protein sequence ID" value="MFD2910814.1"/>
    <property type="molecule type" value="Genomic_DNA"/>
</dbReference>
<proteinExistence type="predicted"/>
<name>A0ABW5ZD21_9BACL</name>
<organism evidence="2 3">
    <name type="scientific">Jeotgalibacillus terrae</name>
    <dbReference type="NCBI Taxonomy" id="587735"/>
    <lineage>
        <taxon>Bacteria</taxon>
        <taxon>Bacillati</taxon>
        <taxon>Bacillota</taxon>
        <taxon>Bacilli</taxon>
        <taxon>Bacillales</taxon>
        <taxon>Caryophanaceae</taxon>
        <taxon>Jeotgalibacillus</taxon>
    </lineage>
</organism>
<reference evidence="3" key="1">
    <citation type="journal article" date="2019" name="Int. J. Syst. Evol. Microbiol.">
        <title>The Global Catalogue of Microorganisms (GCM) 10K type strain sequencing project: providing services to taxonomists for standard genome sequencing and annotation.</title>
        <authorList>
            <consortium name="The Broad Institute Genomics Platform"/>
            <consortium name="The Broad Institute Genome Sequencing Center for Infectious Disease"/>
            <person name="Wu L."/>
            <person name="Ma J."/>
        </authorList>
    </citation>
    <scope>NUCLEOTIDE SEQUENCE [LARGE SCALE GENOMIC DNA]</scope>
    <source>
        <strain evidence="3">KCTC 13528</strain>
    </source>
</reference>
<feature type="region of interest" description="Disordered" evidence="1">
    <location>
        <begin position="191"/>
        <end position="213"/>
    </location>
</feature>
<evidence type="ECO:0000313" key="2">
    <source>
        <dbReference type="EMBL" id="MFD2910814.1"/>
    </source>
</evidence>
<accession>A0ABW5ZD21</accession>
<gene>
    <name evidence="2" type="ORF">ACFS5P_02890</name>
</gene>
<dbReference type="Proteomes" id="UP001597561">
    <property type="component" value="Unassembled WGS sequence"/>
</dbReference>